<feature type="chain" id="PRO_5045668644" description="Copper resistance protein B" evidence="1">
    <location>
        <begin position="24"/>
        <end position="236"/>
    </location>
</feature>
<evidence type="ECO:0000313" key="2">
    <source>
        <dbReference type="EMBL" id="GAA6144549.1"/>
    </source>
</evidence>
<comment type="caution">
    <text evidence="2">The sequence shown here is derived from an EMBL/GenBank/DDBJ whole genome shotgun (WGS) entry which is preliminary data.</text>
</comment>
<dbReference type="SUPFAM" id="SSF103515">
    <property type="entry name" value="Autotransporter"/>
    <property type="match status" value="1"/>
</dbReference>
<sequence length="236" mass="26259">MKTSLPATAFAAMLTSTLPQAHAMGDYDPAVLKVTGDQLEYRFHDDEKTQVFEGDITYGNSFDKFRLKADVERHRGETEELNLQALWLHAISPYWDLQLGLSRDIHPDPVRNRLVIGFDGLAPYFFETDASLLIDKNGRTSLSVTAEQELMLSQKIVLSPEFSLKAHSSTSDTYGEGKGLANIGVGLRLKYEIVREFAPYVGAVWSRGFGDSADIIDEDGGDIQSTQWAAGVSFWF</sequence>
<evidence type="ECO:0000256" key="1">
    <source>
        <dbReference type="SAM" id="SignalP"/>
    </source>
</evidence>
<gene>
    <name evidence="2" type="ORF">NBRC116585_06660</name>
</gene>
<keyword evidence="1" id="KW-0732">Signal</keyword>
<dbReference type="InterPro" id="IPR007939">
    <property type="entry name" value="Cu-R_B_prcur"/>
</dbReference>
<evidence type="ECO:0000313" key="3">
    <source>
        <dbReference type="Proteomes" id="UP001481413"/>
    </source>
</evidence>
<feature type="signal peptide" evidence="1">
    <location>
        <begin position="1"/>
        <end position="23"/>
    </location>
</feature>
<name>A0ABP9ZWP0_9GAMM</name>
<keyword evidence="3" id="KW-1185">Reference proteome</keyword>
<organism evidence="2 3">
    <name type="scientific">Thalassolituus maritimus</name>
    <dbReference type="NCBI Taxonomy" id="484498"/>
    <lineage>
        <taxon>Bacteria</taxon>
        <taxon>Pseudomonadati</taxon>
        <taxon>Pseudomonadota</taxon>
        <taxon>Gammaproteobacteria</taxon>
        <taxon>Oceanospirillales</taxon>
        <taxon>Oceanospirillaceae</taxon>
        <taxon>Thalassolituus</taxon>
    </lineage>
</organism>
<dbReference type="Pfam" id="PF05275">
    <property type="entry name" value="CopB"/>
    <property type="match status" value="1"/>
</dbReference>
<evidence type="ECO:0008006" key="4">
    <source>
        <dbReference type="Google" id="ProtNLM"/>
    </source>
</evidence>
<accession>A0ABP9ZWP0</accession>
<dbReference type="RefSeq" id="WP_353293474.1">
    <property type="nucleotide sequence ID" value="NZ_BAABWH010000001.1"/>
</dbReference>
<protein>
    <recommendedName>
        <fullName evidence="4">Copper resistance protein B</fullName>
    </recommendedName>
</protein>
<reference evidence="2 3" key="1">
    <citation type="submission" date="2024-04" db="EMBL/GenBank/DDBJ databases">
        <title>Draft genome sequence of Thalassolituus maritimus NBRC 116585.</title>
        <authorList>
            <person name="Miyakawa T."/>
            <person name="Kusuya Y."/>
            <person name="Miura T."/>
        </authorList>
    </citation>
    <scope>NUCLEOTIDE SEQUENCE [LARGE SCALE GENOMIC DNA]</scope>
    <source>
        <strain evidence="2 3">5NW40-0001</strain>
    </source>
</reference>
<proteinExistence type="predicted"/>
<dbReference type="Proteomes" id="UP001481413">
    <property type="component" value="Unassembled WGS sequence"/>
</dbReference>
<dbReference type="EMBL" id="BAABWH010000001">
    <property type="protein sequence ID" value="GAA6144549.1"/>
    <property type="molecule type" value="Genomic_DNA"/>
</dbReference>
<dbReference type="InterPro" id="IPR036709">
    <property type="entry name" value="Autotransporte_beta_dom_sf"/>
</dbReference>